<dbReference type="OrthoDB" id="5868285at2"/>
<dbReference type="PANTHER" id="PTHR22617:SF23">
    <property type="entry name" value="CHEMOTAXIS PROTEIN CHEW"/>
    <property type="match status" value="1"/>
</dbReference>
<gene>
    <name evidence="2" type="ORF">C1E24_13950</name>
</gene>
<comment type="caution">
    <text evidence="2">The sequence shown here is derived from an EMBL/GenBank/DDBJ whole genome shotgun (WGS) entry which is preliminary data.</text>
</comment>
<evidence type="ECO:0000313" key="2">
    <source>
        <dbReference type="EMBL" id="TLX46463.1"/>
    </source>
</evidence>
<dbReference type="Pfam" id="PF01584">
    <property type="entry name" value="CheW"/>
    <property type="match status" value="1"/>
</dbReference>
<dbReference type="GO" id="GO:0007165">
    <property type="term" value="P:signal transduction"/>
    <property type="evidence" value="ECO:0007669"/>
    <property type="project" value="InterPro"/>
</dbReference>
<dbReference type="Gene3D" id="2.30.30.40">
    <property type="entry name" value="SH3 Domains"/>
    <property type="match status" value="1"/>
</dbReference>
<sequence>MNEQSKAISNSEQGRYLFVCIGYDTFGIPIESVKEVIEHTESTMIPMCSNVISGVINVRGSVIPVLDVQARLNLKSVTPYDRYSCIVLYDFYDDIIDETMTLGMLVNSVVSIESITSQHLEESPSFGSNIPRQFVWKMAKLNNRLTSLLDMAKVIDINEINQQLKIAQDGFFLRHCER</sequence>
<name>A0A5R9PZY3_9GAMM</name>
<dbReference type="SMART" id="SM00260">
    <property type="entry name" value="CheW"/>
    <property type="match status" value="1"/>
</dbReference>
<dbReference type="RefSeq" id="WP_138482415.1">
    <property type="nucleotide sequence ID" value="NZ_PPSW01000022.1"/>
</dbReference>
<dbReference type="GO" id="GO:0006935">
    <property type="term" value="P:chemotaxis"/>
    <property type="evidence" value="ECO:0007669"/>
    <property type="project" value="InterPro"/>
</dbReference>
<dbReference type="PROSITE" id="PS50851">
    <property type="entry name" value="CHEW"/>
    <property type="match status" value="1"/>
</dbReference>
<feature type="domain" description="CheW-like" evidence="1">
    <location>
        <begin position="13"/>
        <end position="160"/>
    </location>
</feature>
<dbReference type="InterPro" id="IPR039315">
    <property type="entry name" value="CheW"/>
</dbReference>
<dbReference type="AlphaFoldDB" id="A0A5R9PZY3"/>
<dbReference type="EMBL" id="PPSW01000022">
    <property type="protein sequence ID" value="TLX46463.1"/>
    <property type="molecule type" value="Genomic_DNA"/>
</dbReference>
<dbReference type="Gene3D" id="2.40.50.180">
    <property type="entry name" value="CheA-289, Domain 4"/>
    <property type="match status" value="1"/>
</dbReference>
<proteinExistence type="predicted"/>
<dbReference type="GO" id="GO:0005829">
    <property type="term" value="C:cytosol"/>
    <property type="evidence" value="ECO:0007669"/>
    <property type="project" value="TreeGrafter"/>
</dbReference>
<evidence type="ECO:0000313" key="3">
    <source>
        <dbReference type="Proteomes" id="UP000309186"/>
    </source>
</evidence>
<dbReference type="InterPro" id="IPR036061">
    <property type="entry name" value="CheW-like_dom_sf"/>
</dbReference>
<organism evidence="2 3">
    <name type="scientific">Pseudoalteromonas phenolica</name>
    <dbReference type="NCBI Taxonomy" id="161398"/>
    <lineage>
        <taxon>Bacteria</taxon>
        <taxon>Pseudomonadati</taxon>
        <taxon>Pseudomonadota</taxon>
        <taxon>Gammaproteobacteria</taxon>
        <taxon>Alteromonadales</taxon>
        <taxon>Pseudoalteromonadaceae</taxon>
        <taxon>Pseudoalteromonas</taxon>
    </lineage>
</organism>
<protein>
    <submittedName>
        <fullName evidence="2">Chemotaxis protein CheW</fullName>
    </submittedName>
</protein>
<dbReference type="SUPFAM" id="SSF50341">
    <property type="entry name" value="CheW-like"/>
    <property type="match status" value="1"/>
</dbReference>
<evidence type="ECO:0000259" key="1">
    <source>
        <dbReference type="PROSITE" id="PS50851"/>
    </source>
</evidence>
<dbReference type="InterPro" id="IPR002545">
    <property type="entry name" value="CheW-lke_dom"/>
</dbReference>
<reference evidence="2 3" key="1">
    <citation type="submission" date="2018-01" db="EMBL/GenBank/DDBJ databases">
        <title>Co-occurrence of chitin degradation, pigmentation and bioactivity in marine Pseudoalteromonas.</title>
        <authorList>
            <person name="Paulsen S."/>
            <person name="Gram L."/>
            <person name="Machado H."/>
        </authorList>
    </citation>
    <scope>NUCLEOTIDE SEQUENCE [LARGE SCALE GENOMIC DNA]</scope>
    <source>
        <strain evidence="2 3">S3663</strain>
    </source>
</reference>
<dbReference type="Proteomes" id="UP000309186">
    <property type="component" value="Unassembled WGS sequence"/>
</dbReference>
<dbReference type="PANTHER" id="PTHR22617">
    <property type="entry name" value="CHEMOTAXIS SENSOR HISTIDINE KINASE-RELATED"/>
    <property type="match status" value="1"/>
</dbReference>
<accession>A0A5R9PZY3</accession>